<name>A0A368Y9F9_9BACI</name>
<dbReference type="AlphaFoldDB" id="A0A368Y9F9"/>
<dbReference type="Proteomes" id="UP000252585">
    <property type="component" value="Unassembled WGS sequence"/>
</dbReference>
<organism evidence="1 2">
    <name type="scientific">Saliterribacillus persicus</name>
    <dbReference type="NCBI Taxonomy" id="930114"/>
    <lineage>
        <taxon>Bacteria</taxon>
        <taxon>Bacillati</taxon>
        <taxon>Bacillota</taxon>
        <taxon>Bacilli</taxon>
        <taxon>Bacillales</taxon>
        <taxon>Bacillaceae</taxon>
        <taxon>Saliterribacillus</taxon>
    </lineage>
</organism>
<evidence type="ECO:0000313" key="2">
    <source>
        <dbReference type="Proteomes" id="UP000252585"/>
    </source>
</evidence>
<accession>A0A368Y9F9</accession>
<keyword evidence="2" id="KW-1185">Reference proteome</keyword>
<comment type="caution">
    <text evidence="1">The sequence shown here is derived from an EMBL/GenBank/DDBJ whole genome shotgun (WGS) entry which is preliminary data.</text>
</comment>
<protein>
    <submittedName>
        <fullName evidence="1">Bacteriocin resistance YdeI/OmpD-like protein</fullName>
    </submittedName>
</protein>
<evidence type="ECO:0000313" key="1">
    <source>
        <dbReference type="EMBL" id="RCW76911.1"/>
    </source>
</evidence>
<dbReference type="Pfam" id="PF13376">
    <property type="entry name" value="OmdA"/>
    <property type="match status" value="1"/>
</dbReference>
<sequence>MAKSIVEKLKLDQYEKVVILNQPKNIDYFDSLEDVDDHFKGDNYNLVIGFVYTLDELVTQLDEVINKDVMIEAGYIYLAYPKKGNKKYDSFIHRDQLLPRLNANNEGYIGESTIKFARMVSLDDTYTMVGFKKDARSKGKVSKKASQLVGDYVDKVSWIEQDLVNTPDLLLFYQNLTPGYKKDWARYVYSAKREETREKRKTEMRMILEKGYKSRDLYKKDN</sequence>
<gene>
    <name evidence="1" type="ORF">DFR57_102186</name>
</gene>
<dbReference type="OrthoDB" id="2452521at2"/>
<dbReference type="EMBL" id="QPJJ01000002">
    <property type="protein sequence ID" value="RCW76911.1"/>
    <property type="molecule type" value="Genomic_DNA"/>
</dbReference>
<reference evidence="1 2" key="1">
    <citation type="submission" date="2018-07" db="EMBL/GenBank/DDBJ databases">
        <title>Genomic Encyclopedia of Type Strains, Phase IV (KMG-IV): sequencing the most valuable type-strain genomes for metagenomic binning, comparative biology and taxonomic classification.</title>
        <authorList>
            <person name="Goeker M."/>
        </authorList>
    </citation>
    <scope>NUCLEOTIDE SEQUENCE [LARGE SCALE GENOMIC DNA]</scope>
    <source>
        <strain evidence="1 2">DSM 27696</strain>
    </source>
</reference>
<dbReference type="RefSeq" id="WP_114351675.1">
    <property type="nucleotide sequence ID" value="NZ_QPJJ01000002.1"/>
</dbReference>
<proteinExistence type="predicted"/>